<name>A0A388SVE0_9ACTN</name>
<feature type="compositionally biased region" description="Pro residues" evidence="1">
    <location>
        <begin position="99"/>
        <end position="127"/>
    </location>
</feature>
<gene>
    <name evidence="4" type="ORF">SSP531S_12290</name>
</gene>
<comment type="caution">
    <text evidence="4">The sequence shown here is derived from an EMBL/GenBank/DDBJ whole genome shotgun (WGS) entry which is preliminary data.</text>
</comment>
<evidence type="ECO:0000313" key="5">
    <source>
        <dbReference type="Proteomes" id="UP000265354"/>
    </source>
</evidence>
<evidence type="ECO:0000256" key="2">
    <source>
        <dbReference type="SAM" id="Phobius"/>
    </source>
</evidence>
<dbReference type="RefSeq" id="WP_245990929.1">
    <property type="nucleotide sequence ID" value="NZ_BGZL01000003.1"/>
</dbReference>
<keyword evidence="2" id="KW-0812">Transmembrane</keyword>
<dbReference type="PRINTS" id="PR01217">
    <property type="entry name" value="PRICHEXTENSN"/>
</dbReference>
<evidence type="ECO:0008006" key="6">
    <source>
        <dbReference type="Google" id="ProtNLM"/>
    </source>
</evidence>
<evidence type="ECO:0000256" key="3">
    <source>
        <dbReference type="SAM" id="SignalP"/>
    </source>
</evidence>
<keyword evidence="2" id="KW-0472">Membrane</keyword>
<feature type="chain" id="PRO_5017457148" description="Gram-positive cocci surface proteins LPxTG domain-containing protein" evidence="3">
    <location>
        <begin position="28"/>
        <end position="379"/>
    </location>
</feature>
<reference evidence="4 5" key="1">
    <citation type="submission" date="2018-07" db="EMBL/GenBank/DDBJ databases">
        <title>Whole Genome Shotgun Sequence of Streptomyces spongiicola strain 531S.</title>
        <authorList>
            <person name="Dohra H."/>
            <person name="Kodani S."/>
        </authorList>
    </citation>
    <scope>NUCLEOTIDE SEQUENCE [LARGE SCALE GENOMIC DNA]</scope>
    <source>
        <strain evidence="4 5">531S</strain>
    </source>
</reference>
<dbReference type="EMBL" id="BGZL01000003">
    <property type="protein sequence ID" value="GBP99831.1"/>
    <property type="molecule type" value="Genomic_DNA"/>
</dbReference>
<feature type="signal peptide" evidence="3">
    <location>
        <begin position="1"/>
        <end position="27"/>
    </location>
</feature>
<feature type="region of interest" description="Disordered" evidence="1">
    <location>
        <begin position="305"/>
        <end position="332"/>
    </location>
</feature>
<feature type="compositionally biased region" description="Low complexity" evidence="1">
    <location>
        <begin position="128"/>
        <end position="141"/>
    </location>
</feature>
<evidence type="ECO:0000256" key="1">
    <source>
        <dbReference type="SAM" id="MobiDB-lite"/>
    </source>
</evidence>
<sequence>MRLRTALAAGAVTAALAPVLLAGPAPARSPDPQPVPATPGPPPERPAPPRTDAPQPAPARMAGPDPAPAARQTPPRRLPAPPVPPAPTAPHPTALHPLAPHPTAPLPAAPAPAVPPTVPQPPAPQPARPGAASLPAPGAAPVSQQPACGDPNAVEFPIVTRIAKGPGEYRAGGDAHEFSVELSNTTARPCLNIHPVVVLTGQARALQPDRVRLEFFDGAARIWRHVTIEKTDRGEAVGAFGAGSGGFAGLSLPAGGTFSVRVRLAFPDRTTAPDTVVANAAVVQRRGADGDWVGESDDYRFDVLAPEPAGRPSGPVGEPQASGPAVPGDGTVNDGVALEDAHELAATGARPWHSVGLATAGGVLLAGAVVLLLMRRRVR</sequence>
<dbReference type="AlphaFoldDB" id="A0A388SVE0"/>
<feature type="region of interest" description="Disordered" evidence="1">
    <location>
        <begin position="23"/>
        <end position="148"/>
    </location>
</feature>
<accession>A0A388SVE0</accession>
<keyword evidence="2" id="KW-1133">Transmembrane helix</keyword>
<evidence type="ECO:0000313" key="4">
    <source>
        <dbReference type="EMBL" id="GBP99831.1"/>
    </source>
</evidence>
<feature type="compositionally biased region" description="Pro residues" evidence="1">
    <location>
        <begin position="27"/>
        <end position="57"/>
    </location>
</feature>
<keyword evidence="3" id="KW-0732">Signal</keyword>
<organism evidence="4 5">
    <name type="scientific">Streptomyces spongiicola</name>
    <dbReference type="NCBI Taxonomy" id="1690221"/>
    <lineage>
        <taxon>Bacteria</taxon>
        <taxon>Bacillati</taxon>
        <taxon>Actinomycetota</taxon>
        <taxon>Actinomycetes</taxon>
        <taxon>Kitasatosporales</taxon>
        <taxon>Streptomycetaceae</taxon>
        <taxon>Streptomyces</taxon>
    </lineage>
</organism>
<proteinExistence type="predicted"/>
<feature type="transmembrane region" description="Helical" evidence="2">
    <location>
        <begin position="352"/>
        <end position="374"/>
    </location>
</feature>
<feature type="compositionally biased region" description="Pro residues" evidence="1">
    <location>
        <begin position="76"/>
        <end position="90"/>
    </location>
</feature>
<protein>
    <recommendedName>
        <fullName evidence="6">Gram-positive cocci surface proteins LPxTG domain-containing protein</fullName>
    </recommendedName>
</protein>
<dbReference type="Proteomes" id="UP000265354">
    <property type="component" value="Unassembled WGS sequence"/>
</dbReference>